<protein>
    <recommendedName>
        <fullName evidence="1">Alpha-glutamyl/putrescinyl thymine pyrophosphorylase clade 3 domain-containing protein</fullName>
    </recommendedName>
</protein>
<dbReference type="Pfam" id="PF18746">
    <property type="entry name" value="aGPT-Pplase3"/>
    <property type="match status" value="1"/>
</dbReference>
<proteinExistence type="predicted"/>
<evidence type="ECO:0000313" key="3">
    <source>
        <dbReference type="Proteomes" id="UP000001741"/>
    </source>
</evidence>
<dbReference type="HOGENOM" id="CLU_896802_0_0_6"/>
<feature type="domain" description="Alpha-glutamyl/putrescinyl thymine pyrophosphorylase clade 3" evidence="1">
    <location>
        <begin position="36"/>
        <end position="292"/>
    </location>
</feature>
<dbReference type="KEGG" id="abm:ABSDF3324"/>
<organism evidence="2 3">
    <name type="scientific">Acinetobacter baumannii (strain SDF)</name>
    <dbReference type="NCBI Taxonomy" id="509170"/>
    <lineage>
        <taxon>Bacteria</taxon>
        <taxon>Pseudomonadati</taxon>
        <taxon>Pseudomonadota</taxon>
        <taxon>Gammaproteobacteria</taxon>
        <taxon>Moraxellales</taxon>
        <taxon>Moraxellaceae</taxon>
        <taxon>Acinetobacter</taxon>
        <taxon>Acinetobacter calcoaceticus/baumannii complex</taxon>
    </lineage>
</organism>
<evidence type="ECO:0000259" key="1">
    <source>
        <dbReference type="Pfam" id="PF18746"/>
    </source>
</evidence>
<accession>B0VMH9</accession>
<evidence type="ECO:0000313" key="2">
    <source>
        <dbReference type="EMBL" id="CAP02593.1"/>
    </source>
</evidence>
<gene>
    <name evidence="2" type="ordered locus">ABSDF3324</name>
</gene>
<dbReference type="AlphaFoldDB" id="B0VMH9"/>
<dbReference type="InterPro" id="IPR041271">
    <property type="entry name" value="AGPT-Pplase3"/>
</dbReference>
<dbReference type="EMBL" id="CU468230">
    <property type="protein sequence ID" value="CAP02593.1"/>
    <property type="molecule type" value="Genomic_DNA"/>
</dbReference>
<sequence length="294" mass="34089">MKSLRKDKLANEFVKKINNFSKKIIFLPGADSQLQLDVLARQIVDSINRVDYFNILESRNICASRADPYSDLFDPIRAILFLKNQDYDEACWLAFLLVFTGENYHSKWKFTKLLYGNLGKSPMMTWKNVNNNITLISSWVDNYKQSDYKIKFGNHRKYVSLKQLKEAVSTYIQWINNNGGHNNLFRSTHISNKELFNQLYKTLPIYTFGRLGKFDYLSMLYKTGLANIKADNCYIAGSTGPRKGAKLLFGNKSDKELDKIAIQLADFLGIGYQEMEDALCNWQKSPDKYEYYIG</sequence>
<dbReference type="BioCyc" id="ABAU509170:GCL9-2753-MONOMER"/>
<name>B0VMH9_ACIBS</name>
<dbReference type="Proteomes" id="UP000001741">
    <property type="component" value="Chromosome"/>
</dbReference>
<reference evidence="2 3" key="1">
    <citation type="journal article" date="2008" name="PLoS ONE">
        <title>Comparative analysis of Acinetobacters: three genomes for three lifestyles.</title>
        <authorList>
            <person name="Vallenet D."/>
            <person name="Nordmann P."/>
            <person name="Barbe V."/>
            <person name="Poirel L."/>
            <person name="Mangenot S."/>
            <person name="Bataille E."/>
            <person name="Dossat C."/>
            <person name="Gas S."/>
            <person name="Kreimeyer A."/>
            <person name="Lenoble P."/>
            <person name="Oztas S."/>
            <person name="Poulain J."/>
            <person name="Segurens B."/>
            <person name="Robert C."/>
            <person name="Abergel C."/>
            <person name="Claverie J.M."/>
            <person name="Raoult D."/>
            <person name="Medigue C."/>
            <person name="Weissenbach J."/>
            <person name="Cruveiller S."/>
        </authorList>
    </citation>
    <scope>NUCLEOTIDE SEQUENCE [LARGE SCALE GENOMIC DNA]</scope>
    <source>
        <strain evidence="2 3">SDF</strain>
    </source>
</reference>